<dbReference type="Pfam" id="PF00079">
    <property type="entry name" value="Serpin"/>
    <property type="match status" value="1"/>
</dbReference>
<name>A0A9P0HGB9_NEZVI</name>
<keyword evidence="4" id="KW-0732">Signal</keyword>
<dbReference type="PANTHER" id="PTHR11461:SF292">
    <property type="entry name" value="SERPIN 100A"/>
    <property type="match status" value="1"/>
</dbReference>
<keyword evidence="2" id="KW-0722">Serine protease inhibitor</keyword>
<keyword evidence="1" id="KW-0646">Protease inhibitor</keyword>
<dbReference type="GO" id="GO:0005615">
    <property type="term" value="C:extracellular space"/>
    <property type="evidence" value="ECO:0007669"/>
    <property type="project" value="InterPro"/>
</dbReference>
<comment type="similarity">
    <text evidence="3">Belongs to the serpin family.</text>
</comment>
<evidence type="ECO:0000256" key="1">
    <source>
        <dbReference type="ARBA" id="ARBA00022690"/>
    </source>
</evidence>
<evidence type="ECO:0000259" key="5">
    <source>
        <dbReference type="SMART" id="SM00093"/>
    </source>
</evidence>
<sequence length="420" mass="46710">MSISLASLFIAGLAVVSAAPPADTGFIGRGTNLLSTTMLQLRQSNDSNYVFSPLGYSTLLAVLAEGGVGPTRNQISAALELPEDSYTVRTAYRAILAPMQERGVPNQPEFKNWFYLKKNITVEDGYKAILEENYYTEVREIDNTIKIHEVNETSQENETTTEKVASTERMEGAKAVEQEIIQSFTDNKLDGLPPSEEGKSDFKSKAICFNALFFNGMWADSFSEVEGCNFQTPSGPVKVNCAESTGNFRMARLEQLKADVLQLPYQGGRYVLDVILPEKDQSLEGVTSKLSSLDLSTIDKNLVNRTMKICLPKFKFYTISRPKEALNKHGVEDVYSATMADFSTITGDKQLYLADLVQFVSIEVNEKSASYNYLTATSIASLRTAIPEFHVNRPFLFFLRDKIENYTVIAGKLENPNSEK</sequence>
<dbReference type="OrthoDB" id="10063692at2759"/>
<dbReference type="InterPro" id="IPR042178">
    <property type="entry name" value="Serpin_sf_1"/>
</dbReference>
<evidence type="ECO:0000256" key="4">
    <source>
        <dbReference type="SAM" id="SignalP"/>
    </source>
</evidence>
<evidence type="ECO:0000256" key="2">
    <source>
        <dbReference type="ARBA" id="ARBA00022900"/>
    </source>
</evidence>
<dbReference type="InterPro" id="IPR023796">
    <property type="entry name" value="Serpin_dom"/>
</dbReference>
<evidence type="ECO:0000256" key="3">
    <source>
        <dbReference type="RuleBase" id="RU000411"/>
    </source>
</evidence>
<evidence type="ECO:0000313" key="7">
    <source>
        <dbReference type="Proteomes" id="UP001152798"/>
    </source>
</evidence>
<dbReference type="GO" id="GO:0004867">
    <property type="term" value="F:serine-type endopeptidase inhibitor activity"/>
    <property type="evidence" value="ECO:0007669"/>
    <property type="project" value="UniProtKB-KW"/>
</dbReference>
<dbReference type="SMART" id="SM00093">
    <property type="entry name" value="SERPIN"/>
    <property type="match status" value="1"/>
</dbReference>
<organism evidence="6 7">
    <name type="scientific">Nezara viridula</name>
    <name type="common">Southern green stink bug</name>
    <name type="synonym">Cimex viridulus</name>
    <dbReference type="NCBI Taxonomy" id="85310"/>
    <lineage>
        <taxon>Eukaryota</taxon>
        <taxon>Metazoa</taxon>
        <taxon>Ecdysozoa</taxon>
        <taxon>Arthropoda</taxon>
        <taxon>Hexapoda</taxon>
        <taxon>Insecta</taxon>
        <taxon>Pterygota</taxon>
        <taxon>Neoptera</taxon>
        <taxon>Paraneoptera</taxon>
        <taxon>Hemiptera</taxon>
        <taxon>Heteroptera</taxon>
        <taxon>Panheteroptera</taxon>
        <taxon>Pentatomomorpha</taxon>
        <taxon>Pentatomoidea</taxon>
        <taxon>Pentatomidae</taxon>
        <taxon>Pentatominae</taxon>
        <taxon>Nezara</taxon>
    </lineage>
</organism>
<dbReference type="InterPro" id="IPR000215">
    <property type="entry name" value="Serpin_fam"/>
</dbReference>
<dbReference type="PROSITE" id="PS00284">
    <property type="entry name" value="SERPIN"/>
    <property type="match status" value="1"/>
</dbReference>
<dbReference type="AlphaFoldDB" id="A0A9P0HGB9"/>
<feature type="chain" id="PRO_5040313552" description="Serpin domain-containing protein" evidence="4">
    <location>
        <begin position="19"/>
        <end position="420"/>
    </location>
</feature>
<evidence type="ECO:0000313" key="6">
    <source>
        <dbReference type="EMBL" id="CAH1401405.1"/>
    </source>
</evidence>
<gene>
    <name evidence="6" type="ORF">NEZAVI_LOCUS10434</name>
</gene>
<dbReference type="Gene3D" id="2.30.39.10">
    <property type="entry name" value="Alpha-1-antitrypsin, domain 1"/>
    <property type="match status" value="1"/>
</dbReference>
<keyword evidence="7" id="KW-1185">Reference proteome</keyword>
<proteinExistence type="inferred from homology"/>
<dbReference type="InterPro" id="IPR023795">
    <property type="entry name" value="Serpin_CS"/>
</dbReference>
<dbReference type="PANTHER" id="PTHR11461">
    <property type="entry name" value="SERINE PROTEASE INHIBITOR, SERPIN"/>
    <property type="match status" value="1"/>
</dbReference>
<dbReference type="SUPFAM" id="SSF56574">
    <property type="entry name" value="Serpins"/>
    <property type="match status" value="1"/>
</dbReference>
<dbReference type="EMBL" id="OV725081">
    <property type="protein sequence ID" value="CAH1401405.1"/>
    <property type="molecule type" value="Genomic_DNA"/>
</dbReference>
<feature type="domain" description="Serpin" evidence="5">
    <location>
        <begin position="35"/>
        <end position="416"/>
    </location>
</feature>
<reference evidence="6" key="1">
    <citation type="submission" date="2022-01" db="EMBL/GenBank/DDBJ databases">
        <authorList>
            <person name="King R."/>
        </authorList>
    </citation>
    <scope>NUCLEOTIDE SEQUENCE</scope>
</reference>
<dbReference type="InterPro" id="IPR042185">
    <property type="entry name" value="Serpin_sf_2"/>
</dbReference>
<dbReference type="InterPro" id="IPR036186">
    <property type="entry name" value="Serpin_sf"/>
</dbReference>
<accession>A0A9P0HGB9</accession>
<dbReference type="Proteomes" id="UP001152798">
    <property type="component" value="Chromosome 5"/>
</dbReference>
<dbReference type="Gene3D" id="3.30.497.10">
    <property type="entry name" value="Antithrombin, subunit I, domain 2"/>
    <property type="match status" value="1"/>
</dbReference>
<dbReference type="CDD" id="cd00172">
    <property type="entry name" value="serpin"/>
    <property type="match status" value="1"/>
</dbReference>
<protein>
    <recommendedName>
        <fullName evidence="5">Serpin domain-containing protein</fullName>
    </recommendedName>
</protein>
<feature type="signal peptide" evidence="4">
    <location>
        <begin position="1"/>
        <end position="18"/>
    </location>
</feature>